<gene>
    <name evidence="1" type="ORF">WJ33_30915</name>
</gene>
<dbReference type="Proteomes" id="UP000064029">
    <property type="component" value="Unassembled WGS sequence"/>
</dbReference>
<proteinExistence type="predicted"/>
<reference evidence="1 2" key="1">
    <citation type="submission" date="2015-11" db="EMBL/GenBank/DDBJ databases">
        <title>Expanding the genomic diversity of Burkholderia species for the development of highly accurate diagnostics.</title>
        <authorList>
            <person name="Sahl J."/>
            <person name="Keim P."/>
            <person name="Wagner D."/>
        </authorList>
    </citation>
    <scope>NUCLEOTIDE SEQUENCE [LARGE SCALE GENOMIC DNA]</scope>
    <source>
        <strain evidence="1 2">MSMB2036</strain>
    </source>
</reference>
<organism evidence="1 2">
    <name type="scientific">Burkholderia ubonensis</name>
    <dbReference type="NCBI Taxonomy" id="101571"/>
    <lineage>
        <taxon>Bacteria</taxon>
        <taxon>Pseudomonadati</taxon>
        <taxon>Pseudomonadota</taxon>
        <taxon>Betaproteobacteria</taxon>
        <taxon>Burkholderiales</taxon>
        <taxon>Burkholderiaceae</taxon>
        <taxon>Burkholderia</taxon>
        <taxon>Burkholderia cepacia complex</taxon>
    </lineage>
</organism>
<dbReference type="EMBL" id="LOXM01000182">
    <property type="protein sequence ID" value="KVG61801.1"/>
    <property type="molecule type" value="Genomic_DNA"/>
</dbReference>
<protein>
    <submittedName>
        <fullName evidence="1">Uncharacterized protein</fullName>
    </submittedName>
</protein>
<dbReference type="AlphaFoldDB" id="A0A124R9L5"/>
<sequence length="70" mass="7816">MANSILASHPLSSLSSDSDLSIEFELRDPFHMPLDLLESLIESTEPGTEMRGYLFGLYDLRCAVVYARGH</sequence>
<name>A0A124R9L5_9BURK</name>
<comment type="caution">
    <text evidence="1">The sequence shown here is derived from an EMBL/GenBank/DDBJ whole genome shotgun (WGS) entry which is preliminary data.</text>
</comment>
<evidence type="ECO:0000313" key="2">
    <source>
        <dbReference type="Proteomes" id="UP000064029"/>
    </source>
</evidence>
<evidence type="ECO:0000313" key="1">
    <source>
        <dbReference type="EMBL" id="KVG61801.1"/>
    </source>
</evidence>
<accession>A0A124R9L5</accession>